<keyword evidence="1" id="KW-0732">Signal</keyword>
<gene>
    <name evidence="2" type="ORF">Rhe02_59150</name>
</gene>
<name>A0A8J3QBK2_9ACTN</name>
<evidence type="ECO:0000256" key="1">
    <source>
        <dbReference type="SAM" id="SignalP"/>
    </source>
</evidence>
<feature type="signal peptide" evidence="1">
    <location>
        <begin position="1"/>
        <end position="31"/>
    </location>
</feature>
<dbReference type="EMBL" id="BONY01000041">
    <property type="protein sequence ID" value="GIH07848.1"/>
    <property type="molecule type" value="Genomic_DNA"/>
</dbReference>
<organism evidence="2 3">
    <name type="scientific">Rhizocola hellebori</name>
    <dbReference type="NCBI Taxonomy" id="1392758"/>
    <lineage>
        <taxon>Bacteria</taxon>
        <taxon>Bacillati</taxon>
        <taxon>Actinomycetota</taxon>
        <taxon>Actinomycetes</taxon>
        <taxon>Micromonosporales</taxon>
        <taxon>Micromonosporaceae</taxon>
        <taxon>Rhizocola</taxon>
    </lineage>
</organism>
<accession>A0A8J3QBK2</accession>
<proteinExistence type="predicted"/>
<comment type="caution">
    <text evidence="2">The sequence shown here is derived from an EMBL/GenBank/DDBJ whole genome shotgun (WGS) entry which is preliminary data.</text>
</comment>
<evidence type="ECO:0000313" key="3">
    <source>
        <dbReference type="Proteomes" id="UP000612899"/>
    </source>
</evidence>
<dbReference type="RefSeq" id="WP_203911623.1">
    <property type="nucleotide sequence ID" value="NZ_BONY01000041.1"/>
</dbReference>
<sequence length="198" mass="20576">MTGTLSGLMRGGAMVLATFATVLAFTTPASASQQAVSKPETAGTAITVTERAGAPDLDEINARKPAGKLVLPKKAAVGLDSAQTEATAIVCYYYIGNPVGGNSVYFSMSIECYNGIPLLLRTEMRLFSYRGGYLSVVPGGDNACEAPSTFYLPCNSNPVPCALGLGYQGFAFLIGIDDFGVRHEVGVLTQVVSVGCSV</sequence>
<protein>
    <submittedName>
        <fullName evidence="2">Uncharacterized protein</fullName>
    </submittedName>
</protein>
<evidence type="ECO:0000313" key="2">
    <source>
        <dbReference type="EMBL" id="GIH07848.1"/>
    </source>
</evidence>
<dbReference type="AlphaFoldDB" id="A0A8J3QBK2"/>
<keyword evidence="3" id="KW-1185">Reference proteome</keyword>
<reference evidence="2" key="1">
    <citation type="submission" date="2021-01" db="EMBL/GenBank/DDBJ databases">
        <title>Whole genome shotgun sequence of Rhizocola hellebori NBRC 109834.</title>
        <authorList>
            <person name="Komaki H."/>
            <person name="Tamura T."/>
        </authorList>
    </citation>
    <scope>NUCLEOTIDE SEQUENCE</scope>
    <source>
        <strain evidence="2">NBRC 109834</strain>
    </source>
</reference>
<feature type="chain" id="PRO_5035174090" evidence="1">
    <location>
        <begin position="32"/>
        <end position="198"/>
    </location>
</feature>
<dbReference type="Proteomes" id="UP000612899">
    <property type="component" value="Unassembled WGS sequence"/>
</dbReference>